<dbReference type="InterPro" id="IPR004733">
    <property type="entry name" value="PurM_cligase"/>
</dbReference>
<dbReference type="SUPFAM" id="SSF56042">
    <property type="entry name" value="PurM C-terminal domain-like"/>
    <property type="match status" value="1"/>
</dbReference>
<dbReference type="GO" id="GO:0006189">
    <property type="term" value="P:'de novo' IMP biosynthetic process"/>
    <property type="evidence" value="ECO:0007669"/>
    <property type="project" value="InterPro"/>
</dbReference>
<evidence type="ECO:0000313" key="2">
    <source>
        <dbReference type="Proteomes" id="UP000177614"/>
    </source>
</evidence>
<dbReference type="Gene3D" id="3.30.1330.10">
    <property type="entry name" value="PurM-like, N-terminal domain"/>
    <property type="match status" value="1"/>
</dbReference>
<name>A0A1F4XJ70_9BACT</name>
<dbReference type="GO" id="GO:0004641">
    <property type="term" value="F:phosphoribosylformylglycinamidine cyclo-ligase activity"/>
    <property type="evidence" value="ECO:0007669"/>
    <property type="project" value="InterPro"/>
</dbReference>
<dbReference type="InterPro" id="IPR036921">
    <property type="entry name" value="PurM-like_N_sf"/>
</dbReference>
<sequence>MSSPEGKVSIDDKEHAALTFARVVEETRDFFPEEKYRPNVIKARSLNAQYGINPAPHEIFGNGDGIGTKPELAERLAWPKQHGHFESLAYDVVAMVADDAARFGYFTVGIINNLDVNSAGDKSFVAALARGAHEACLIGKFPLLNGETAELGHRTAGWGTNRLNWNMTAVTLINREKLIDGGDLAPGQPVVVLREKSIRSNGLTRARKILETTFIQKQCGRETTYRDQYIREYVREKIGDICLKLGDDDLATILESTPLGADIYDHIQIPWHESFRKEVKEILRPSRIYSPAIYAAQGGVDGKVQVPIVACAHISGGGVPLKGKRMVEESGLGLDLETIFPDPEAVTMLMKIASTYPRLPEIDDEKPLIDERSACEQWNRGVGFLTVHRDTSAATDFVQLAASIGYEAAIAGKVITEREIRWRGHTWTY</sequence>
<evidence type="ECO:0000313" key="1">
    <source>
        <dbReference type="EMBL" id="OGC81658.1"/>
    </source>
</evidence>
<dbReference type="AlphaFoldDB" id="A0A1F4XJ70"/>
<dbReference type="GO" id="GO:0004637">
    <property type="term" value="F:phosphoribosylamine-glycine ligase activity"/>
    <property type="evidence" value="ECO:0007669"/>
    <property type="project" value="TreeGrafter"/>
</dbReference>
<accession>A0A1F4XJ70</accession>
<dbReference type="GO" id="GO:0005829">
    <property type="term" value="C:cytosol"/>
    <property type="evidence" value="ECO:0007669"/>
    <property type="project" value="TreeGrafter"/>
</dbReference>
<dbReference type="STRING" id="1817814.A2V81_05330"/>
<dbReference type="EMBL" id="MEWR01000023">
    <property type="protein sequence ID" value="OGC81658.1"/>
    <property type="molecule type" value="Genomic_DNA"/>
</dbReference>
<gene>
    <name evidence="1" type="ORF">A2V81_05330</name>
</gene>
<dbReference type="Gene3D" id="3.90.650.10">
    <property type="entry name" value="PurM-like C-terminal domain"/>
    <property type="match status" value="1"/>
</dbReference>
<dbReference type="PANTHER" id="PTHR10520">
    <property type="entry name" value="TRIFUNCTIONAL PURINE BIOSYNTHETIC PROTEIN ADENOSINE-3-RELATED"/>
    <property type="match status" value="1"/>
</dbReference>
<comment type="caution">
    <text evidence="1">The sequence shown here is derived from an EMBL/GenBank/DDBJ whole genome shotgun (WGS) entry which is preliminary data.</text>
</comment>
<reference evidence="1 2" key="1">
    <citation type="journal article" date="2016" name="Nat. Commun.">
        <title>Thousands of microbial genomes shed light on interconnected biogeochemical processes in an aquifer system.</title>
        <authorList>
            <person name="Anantharaman K."/>
            <person name="Brown C.T."/>
            <person name="Hug L.A."/>
            <person name="Sharon I."/>
            <person name="Castelle C.J."/>
            <person name="Probst A.J."/>
            <person name="Thomas B.C."/>
            <person name="Singh A."/>
            <person name="Wilkins M.J."/>
            <person name="Karaoz U."/>
            <person name="Brodie E.L."/>
            <person name="Williams K.H."/>
            <person name="Hubbard S.S."/>
            <person name="Banfield J.F."/>
        </authorList>
    </citation>
    <scope>NUCLEOTIDE SEQUENCE [LARGE SCALE GENOMIC DNA]</scope>
</reference>
<dbReference type="Proteomes" id="UP000177614">
    <property type="component" value="Unassembled WGS sequence"/>
</dbReference>
<dbReference type="GO" id="GO:0046084">
    <property type="term" value="P:adenine biosynthetic process"/>
    <property type="evidence" value="ECO:0007669"/>
    <property type="project" value="TreeGrafter"/>
</dbReference>
<protein>
    <recommendedName>
        <fullName evidence="3">AIR synthase</fullName>
    </recommendedName>
</protein>
<dbReference type="PANTHER" id="PTHR10520:SF12">
    <property type="entry name" value="TRIFUNCTIONAL PURINE BIOSYNTHETIC PROTEIN ADENOSINE-3"/>
    <property type="match status" value="1"/>
</dbReference>
<organism evidence="1 2">
    <name type="scientific">Candidatus Abawacabacteria bacterium RBG_16_42_10</name>
    <dbReference type="NCBI Taxonomy" id="1817814"/>
    <lineage>
        <taxon>Bacteria</taxon>
        <taxon>Candidatus Abawacaibacteriota</taxon>
    </lineage>
</organism>
<evidence type="ECO:0008006" key="3">
    <source>
        <dbReference type="Google" id="ProtNLM"/>
    </source>
</evidence>
<dbReference type="InterPro" id="IPR036676">
    <property type="entry name" value="PurM-like_C_sf"/>
</dbReference>
<proteinExistence type="predicted"/>